<feature type="region of interest" description="Disordered" evidence="1">
    <location>
        <begin position="1"/>
        <end position="28"/>
    </location>
</feature>
<keyword evidence="3" id="KW-1185">Reference proteome</keyword>
<gene>
    <name evidence="2" type="ORF">GQ55_6G092300</name>
</gene>
<evidence type="ECO:0000313" key="3">
    <source>
        <dbReference type="Proteomes" id="UP000244336"/>
    </source>
</evidence>
<proteinExistence type="predicted"/>
<dbReference type="Gramene" id="PUZ50821">
    <property type="protein sequence ID" value="PUZ50821"/>
    <property type="gene ID" value="GQ55_6G092300"/>
</dbReference>
<sequence>MQLDAAARCSPARRLNHARGPLSRRRLRLPPPRDVAAVAELRLEVPLGHRAGLGGSPAGEEPRTRHRSLAPAHGRDISVVGQARGASGAGNQRGGAAGTVRAAACTTGTGAAGKARRRRARPAWVRHGGSLRSGGAPRCLPASASAPAGPRTEAAGRPWRRVEDQGEGKEHGRRRELGSARASGERLES</sequence>
<evidence type="ECO:0000313" key="2">
    <source>
        <dbReference type="EMBL" id="PUZ50821.1"/>
    </source>
</evidence>
<feature type="compositionally biased region" description="Basic and acidic residues" evidence="1">
    <location>
        <begin position="160"/>
        <end position="189"/>
    </location>
</feature>
<feature type="region of interest" description="Disordered" evidence="1">
    <location>
        <begin position="107"/>
        <end position="189"/>
    </location>
</feature>
<feature type="compositionally biased region" description="Basic residues" evidence="1">
    <location>
        <begin position="14"/>
        <end position="28"/>
    </location>
</feature>
<feature type="region of interest" description="Disordered" evidence="1">
    <location>
        <begin position="50"/>
        <end position="75"/>
    </location>
</feature>
<dbReference type="Proteomes" id="UP000244336">
    <property type="component" value="Chromosome 6"/>
</dbReference>
<evidence type="ECO:0000256" key="1">
    <source>
        <dbReference type="SAM" id="MobiDB-lite"/>
    </source>
</evidence>
<protein>
    <submittedName>
        <fullName evidence="2">Uncharacterized protein</fullName>
    </submittedName>
</protein>
<accession>A0A2T7D5D9</accession>
<dbReference type="AlphaFoldDB" id="A0A2T7D5D9"/>
<name>A0A2T7D5D9_9POAL</name>
<dbReference type="EMBL" id="CM009754">
    <property type="protein sequence ID" value="PUZ50821.1"/>
    <property type="molecule type" value="Genomic_DNA"/>
</dbReference>
<organism evidence="2 3">
    <name type="scientific">Panicum hallii var. hallii</name>
    <dbReference type="NCBI Taxonomy" id="1504633"/>
    <lineage>
        <taxon>Eukaryota</taxon>
        <taxon>Viridiplantae</taxon>
        <taxon>Streptophyta</taxon>
        <taxon>Embryophyta</taxon>
        <taxon>Tracheophyta</taxon>
        <taxon>Spermatophyta</taxon>
        <taxon>Magnoliopsida</taxon>
        <taxon>Liliopsida</taxon>
        <taxon>Poales</taxon>
        <taxon>Poaceae</taxon>
        <taxon>PACMAD clade</taxon>
        <taxon>Panicoideae</taxon>
        <taxon>Panicodae</taxon>
        <taxon>Paniceae</taxon>
        <taxon>Panicinae</taxon>
        <taxon>Panicum</taxon>
        <taxon>Panicum sect. Panicum</taxon>
    </lineage>
</organism>
<reference evidence="2 3" key="1">
    <citation type="submission" date="2018-04" db="EMBL/GenBank/DDBJ databases">
        <title>WGS assembly of Panicum hallii var. hallii HAL2.</title>
        <authorList>
            <person name="Lovell J."/>
            <person name="Jenkins J."/>
            <person name="Lowry D."/>
            <person name="Mamidi S."/>
            <person name="Sreedasyam A."/>
            <person name="Weng X."/>
            <person name="Barry K."/>
            <person name="Bonette J."/>
            <person name="Campitelli B."/>
            <person name="Daum C."/>
            <person name="Gordon S."/>
            <person name="Gould B."/>
            <person name="Lipzen A."/>
            <person name="MacQueen A."/>
            <person name="Palacio-Mejia J."/>
            <person name="Plott C."/>
            <person name="Shakirov E."/>
            <person name="Shu S."/>
            <person name="Yoshinaga Y."/>
            <person name="Zane M."/>
            <person name="Rokhsar D."/>
            <person name="Grimwood J."/>
            <person name="Schmutz J."/>
            <person name="Juenger T."/>
        </authorList>
    </citation>
    <scope>NUCLEOTIDE SEQUENCE [LARGE SCALE GENOMIC DNA]</scope>
    <source>
        <strain evidence="3">cv. HAL2</strain>
    </source>
</reference>